<protein>
    <recommendedName>
        <fullName evidence="3">Prephenate dehydrogenase</fullName>
        <ecNumber evidence="2">1.3.1.12</ecNumber>
    </recommendedName>
</protein>
<evidence type="ECO:0000313" key="12">
    <source>
        <dbReference type="Proteomes" id="UP000216446"/>
    </source>
</evidence>
<evidence type="ECO:0000256" key="6">
    <source>
        <dbReference type="ARBA" id="ARBA00023027"/>
    </source>
</evidence>
<dbReference type="GO" id="GO:0004665">
    <property type="term" value="F:prephenate dehydrogenase (NADP+) activity"/>
    <property type="evidence" value="ECO:0007669"/>
    <property type="project" value="InterPro"/>
</dbReference>
<name>A0A259TWB0_9BACT</name>
<evidence type="ECO:0000313" key="11">
    <source>
        <dbReference type="EMBL" id="OZC01986.1"/>
    </source>
</evidence>
<keyword evidence="4" id="KW-0827">Tyrosine biosynthesis</keyword>
<evidence type="ECO:0000256" key="8">
    <source>
        <dbReference type="ARBA" id="ARBA00049260"/>
    </source>
</evidence>
<feature type="domain" description="Prephenate/arogenate dehydrogenase" evidence="9">
    <location>
        <begin position="2"/>
        <end position="310"/>
    </location>
</feature>
<comment type="pathway">
    <text evidence="1">Amino-acid biosynthesis; L-tyrosine biosynthesis; (4-hydroxyphenyl)pyruvate from prephenate (NAD(+) route): step 1/1.</text>
</comment>
<reference evidence="11 12" key="1">
    <citation type="submission" date="2016-11" db="EMBL/GenBank/DDBJ databases">
        <title>Study of marine rhodopsin-containing bacteria.</title>
        <authorList>
            <person name="Yoshizawa S."/>
            <person name="Kumagai Y."/>
            <person name="Kogure K."/>
        </authorList>
    </citation>
    <scope>NUCLEOTIDE SEQUENCE [LARGE SCALE GENOMIC DNA]</scope>
    <source>
        <strain evidence="11 12">SG-29</strain>
    </source>
</reference>
<evidence type="ECO:0000256" key="5">
    <source>
        <dbReference type="ARBA" id="ARBA00023002"/>
    </source>
</evidence>
<dbReference type="Gene3D" id="3.30.70.260">
    <property type="match status" value="1"/>
</dbReference>
<gene>
    <name evidence="11" type="ORF">BSZ36_02710</name>
</gene>
<keyword evidence="12" id="KW-1185">Reference proteome</keyword>
<dbReference type="InterPro" id="IPR045865">
    <property type="entry name" value="ACT-like_dom_sf"/>
</dbReference>
<dbReference type="EMBL" id="MQWB01000001">
    <property type="protein sequence ID" value="OZC01986.1"/>
    <property type="molecule type" value="Genomic_DNA"/>
</dbReference>
<evidence type="ECO:0000259" key="9">
    <source>
        <dbReference type="PROSITE" id="PS51176"/>
    </source>
</evidence>
<dbReference type="InterPro" id="IPR036291">
    <property type="entry name" value="NAD(P)-bd_dom_sf"/>
</dbReference>
<dbReference type="EC" id="1.3.1.12" evidence="2"/>
<dbReference type="Gene3D" id="1.10.3660.10">
    <property type="entry name" value="6-phosphogluconate dehydrogenase C-terminal like domain"/>
    <property type="match status" value="1"/>
</dbReference>
<keyword evidence="7" id="KW-0057">Aromatic amino acid biosynthesis</keyword>
<dbReference type="SUPFAM" id="SSF55021">
    <property type="entry name" value="ACT-like"/>
    <property type="match status" value="1"/>
</dbReference>
<dbReference type="InterPro" id="IPR050812">
    <property type="entry name" value="Preph/Arog_dehydrog"/>
</dbReference>
<dbReference type="InterPro" id="IPR046826">
    <property type="entry name" value="PDH_N"/>
</dbReference>
<evidence type="ECO:0000256" key="2">
    <source>
        <dbReference type="ARBA" id="ARBA00012068"/>
    </source>
</evidence>
<keyword evidence="6" id="KW-0520">NAD</keyword>
<dbReference type="Gene3D" id="3.40.50.720">
    <property type="entry name" value="NAD(P)-binding Rossmann-like Domain"/>
    <property type="match status" value="1"/>
</dbReference>
<dbReference type="GO" id="GO:0070403">
    <property type="term" value="F:NAD+ binding"/>
    <property type="evidence" value="ECO:0007669"/>
    <property type="project" value="InterPro"/>
</dbReference>
<dbReference type="FunFam" id="3.40.50.720:FF:000208">
    <property type="entry name" value="Prephenate dehydrogenase"/>
    <property type="match status" value="1"/>
</dbReference>
<comment type="caution">
    <text evidence="11">The sequence shown here is derived from an EMBL/GenBank/DDBJ whole genome shotgun (WGS) entry which is preliminary data.</text>
</comment>
<dbReference type="Pfam" id="PF20463">
    <property type="entry name" value="PDH_C"/>
    <property type="match status" value="1"/>
</dbReference>
<dbReference type="PROSITE" id="PS51671">
    <property type="entry name" value="ACT"/>
    <property type="match status" value="1"/>
</dbReference>
<dbReference type="RefSeq" id="WP_094545753.1">
    <property type="nucleotide sequence ID" value="NZ_MQWB01000001.1"/>
</dbReference>
<sequence length="384" mass="39009">MNRIALIGTGLIGGSLGLAIRARHPETEVACFDASGDEAALALARGAATHIAPSAREAASGAELVVLAVPTGAVAEVLREIAPVLAPGTVVTDVASVKGPVVRAAREVLPPQVTFVGGHPMAGAEKGGMAHADALLFENAVYVLTPEAPGEAEGAAQTQGVGYTLPIPPSPFDRCPIPPEALWLVEAAGARAVRMDADRHDAVVASVSHLPQLLAVALVQHAAQTGDDALALAAGGFRDMTRIASSPFGMWGDILGANRDAVLGALDAFARGLGDLRAAVSAGATPDLREAFGQAAGVRDAIPSHSKGFLAPLAEVTLWAEDRVGFLAGVTGALSDAGLNIKDMELLRVREGAGGAFRLAFADGATADAAIGVLRARGLRAERR</sequence>
<dbReference type="SUPFAM" id="SSF48179">
    <property type="entry name" value="6-phosphogluconate dehydrogenase C-terminal domain-like"/>
    <property type="match status" value="1"/>
</dbReference>
<dbReference type="Pfam" id="PF01842">
    <property type="entry name" value="ACT"/>
    <property type="match status" value="1"/>
</dbReference>
<keyword evidence="7" id="KW-0028">Amino-acid biosynthesis</keyword>
<evidence type="ECO:0000256" key="7">
    <source>
        <dbReference type="ARBA" id="ARBA00023141"/>
    </source>
</evidence>
<dbReference type="PANTHER" id="PTHR21363:SF0">
    <property type="entry name" value="PREPHENATE DEHYDROGENASE [NADP(+)]"/>
    <property type="match status" value="1"/>
</dbReference>
<comment type="catalytic activity">
    <reaction evidence="8">
        <text>prephenate + NAD(+) = 3-(4-hydroxyphenyl)pyruvate + CO2 + NADH</text>
        <dbReference type="Rhea" id="RHEA:13869"/>
        <dbReference type="ChEBI" id="CHEBI:16526"/>
        <dbReference type="ChEBI" id="CHEBI:29934"/>
        <dbReference type="ChEBI" id="CHEBI:36242"/>
        <dbReference type="ChEBI" id="CHEBI:57540"/>
        <dbReference type="ChEBI" id="CHEBI:57945"/>
        <dbReference type="EC" id="1.3.1.12"/>
    </reaction>
</comment>
<proteinExistence type="predicted"/>
<dbReference type="PANTHER" id="PTHR21363">
    <property type="entry name" value="PREPHENATE DEHYDROGENASE"/>
    <property type="match status" value="1"/>
</dbReference>
<dbReference type="InterPro" id="IPR046825">
    <property type="entry name" value="PDH_C"/>
</dbReference>
<evidence type="ECO:0000256" key="4">
    <source>
        <dbReference type="ARBA" id="ARBA00022498"/>
    </source>
</evidence>
<keyword evidence="5" id="KW-0560">Oxidoreductase</keyword>
<dbReference type="UniPathway" id="UPA00122">
    <property type="reaction ID" value="UER00961"/>
</dbReference>
<dbReference type="SUPFAM" id="SSF51735">
    <property type="entry name" value="NAD(P)-binding Rossmann-fold domains"/>
    <property type="match status" value="1"/>
</dbReference>
<dbReference type="GO" id="GO:0006571">
    <property type="term" value="P:tyrosine biosynthetic process"/>
    <property type="evidence" value="ECO:0007669"/>
    <property type="project" value="UniProtKB-UniPathway"/>
</dbReference>
<dbReference type="InParanoid" id="A0A259TWB0"/>
<dbReference type="GO" id="GO:0008977">
    <property type="term" value="F:prephenate dehydrogenase (NAD+) activity"/>
    <property type="evidence" value="ECO:0007669"/>
    <property type="project" value="UniProtKB-EC"/>
</dbReference>
<dbReference type="InterPro" id="IPR008927">
    <property type="entry name" value="6-PGluconate_DH-like_C_sf"/>
</dbReference>
<dbReference type="AlphaFoldDB" id="A0A259TWB0"/>
<accession>A0A259TWB0</accession>
<dbReference type="InterPro" id="IPR003099">
    <property type="entry name" value="Prephen_DH"/>
</dbReference>
<dbReference type="InterPro" id="IPR002912">
    <property type="entry name" value="ACT_dom"/>
</dbReference>
<dbReference type="PROSITE" id="PS51176">
    <property type="entry name" value="PDH_ADH"/>
    <property type="match status" value="1"/>
</dbReference>
<dbReference type="OrthoDB" id="9802008at2"/>
<dbReference type="Proteomes" id="UP000216446">
    <property type="component" value="Unassembled WGS sequence"/>
</dbReference>
<evidence type="ECO:0000256" key="3">
    <source>
        <dbReference type="ARBA" id="ARBA00016891"/>
    </source>
</evidence>
<evidence type="ECO:0000259" key="10">
    <source>
        <dbReference type="PROSITE" id="PS51671"/>
    </source>
</evidence>
<feature type="domain" description="ACT" evidence="10">
    <location>
        <begin position="315"/>
        <end position="384"/>
    </location>
</feature>
<dbReference type="Pfam" id="PF02153">
    <property type="entry name" value="PDH_N"/>
    <property type="match status" value="1"/>
</dbReference>
<organism evidence="11 12">
    <name type="scientific">Rubricoccus marinus</name>
    <dbReference type="NCBI Taxonomy" id="716817"/>
    <lineage>
        <taxon>Bacteria</taxon>
        <taxon>Pseudomonadati</taxon>
        <taxon>Rhodothermota</taxon>
        <taxon>Rhodothermia</taxon>
        <taxon>Rhodothermales</taxon>
        <taxon>Rubricoccaceae</taxon>
        <taxon>Rubricoccus</taxon>
    </lineage>
</organism>
<evidence type="ECO:0000256" key="1">
    <source>
        <dbReference type="ARBA" id="ARBA00005067"/>
    </source>
</evidence>